<dbReference type="Pfam" id="PF00400">
    <property type="entry name" value="WD40"/>
    <property type="match status" value="5"/>
</dbReference>
<feature type="repeat" description="WD" evidence="3">
    <location>
        <begin position="431"/>
        <end position="461"/>
    </location>
</feature>
<feature type="repeat" description="WD" evidence="3">
    <location>
        <begin position="203"/>
        <end position="244"/>
    </location>
</feature>
<accession>A0ABQ8UU22</accession>
<dbReference type="SUPFAM" id="SSF50978">
    <property type="entry name" value="WD40 repeat-like"/>
    <property type="match status" value="1"/>
</dbReference>
<sequence>MADWEQRILNQVTKRVAMTESLRGFVDKYTANLQALVRFREQASEVPTLRATSVALQARLETLQSNPESNALVKAKLEEAEKQREEVRTEVTGLYREKANLAQRTLDLSQQLDQTRKESAERLQAKEQLEKTNHDLEVQLGVMKEHHSQLQVELVKADETIRQLRSENQRAITELLAAKSREAEQMNMAKDLYDSLMRRMRKETAHEGEVNAIAFNMTGNQIVTASSDRKVKVWDVETGATVVTLTGCDKGASTCCFSDNGEFVMAGSADNATRVWHVGRARVVQCLTGHSNKITAAEYMRERAGAVTGSKDRTIKVWDLNKGFCQRTIFCPSSCHSLITSNASMVFSGHFDGPDLRIWDIRTDMGSGDPIQDIELQPQVITGLTQSADGTMLMAVTRDNSIKLLDTRTFAVTRTLRHERFHVTLEWCRGAFSPDGQYCACGSMDGSVLVWNTLTGAVERILDERAHRGPVACCAWSPIGETLASCDKERMVVTWK</sequence>
<keyword evidence="2" id="KW-0677">Repeat</keyword>
<evidence type="ECO:0000313" key="6">
    <source>
        <dbReference type="Proteomes" id="UP001141327"/>
    </source>
</evidence>
<feature type="coiled-coil region" evidence="4">
    <location>
        <begin position="70"/>
        <end position="181"/>
    </location>
</feature>
<comment type="caution">
    <text evidence="5">The sequence shown here is derived from an EMBL/GenBank/DDBJ whole genome shotgun (WGS) entry which is preliminary data.</text>
</comment>
<evidence type="ECO:0000313" key="5">
    <source>
        <dbReference type="EMBL" id="KAJ4462629.1"/>
    </source>
</evidence>
<dbReference type="InterPro" id="IPR019775">
    <property type="entry name" value="WD40_repeat_CS"/>
</dbReference>
<dbReference type="EMBL" id="JAPMOS010000002">
    <property type="protein sequence ID" value="KAJ4462629.1"/>
    <property type="molecule type" value="Genomic_DNA"/>
</dbReference>
<evidence type="ECO:0000256" key="4">
    <source>
        <dbReference type="SAM" id="Coils"/>
    </source>
</evidence>
<dbReference type="CDD" id="cd00200">
    <property type="entry name" value="WD40"/>
    <property type="match status" value="1"/>
</dbReference>
<keyword evidence="1 3" id="KW-0853">WD repeat</keyword>
<organism evidence="5 6">
    <name type="scientific">Paratrimastix pyriformis</name>
    <dbReference type="NCBI Taxonomy" id="342808"/>
    <lineage>
        <taxon>Eukaryota</taxon>
        <taxon>Metamonada</taxon>
        <taxon>Preaxostyla</taxon>
        <taxon>Paratrimastigidae</taxon>
        <taxon>Paratrimastix</taxon>
    </lineage>
</organism>
<dbReference type="PROSITE" id="PS50082">
    <property type="entry name" value="WD_REPEATS_2"/>
    <property type="match status" value="5"/>
</dbReference>
<dbReference type="PANTHER" id="PTHR19878">
    <property type="entry name" value="AUTOPHAGY PROTEIN 16-LIKE"/>
    <property type="match status" value="1"/>
</dbReference>
<protein>
    <recommendedName>
        <fullName evidence="7">Autophagy-related protein 16 domain-containing protein</fullName>
    </recommendedName>
</protein>
<dbReference type="InterPro" id="IPR015943">
    <property type="entry name" value="WD40/YVTN_repeat-like_dom_sf"/>
</dbReference>
<feature type="repeat" description="WD" evidence="3">
    <location>
        <begin position="464"/>
        <end position="496"/>
    </location>
</feature>
<evidence type="ECO:0000256" key="1">
    <source>
        <dbReference type="ARBA" id="ARBA00022574"/>
    </source>
</evidence>
<dbReference type="PROSITE" id="PS50294">
    <property type="entry name" value="WD_REPEATS_REGION"/>
    <property type="match status" value="3"/>
</dbReference>
<proteinExistence type="predicted"/>
<dbReference type="Proteomes" id="UP001141327">
    <property type="component" value="Unassembled WGS sequence"/>
</dbReference>
<dbReference type="InterPro" id="IPR001680">
    <property type="entry name" value="WD40_rpt"/>
</dbReference>
<keyword evidence="6" id="KW-1185">Reference proteome</keyword>
<dbReference type="PROSITE" id="PS00678">
    <property type="entry name" value="WD_REPEATS_1"/>
    <property type="match status" value="2"/>
</dbReference>
<feature type="repeat" description="WD" evidence="3">
    <location>
        <begin position="287"/>
        <end position="328"/>
    </location>
</feature>
<evidence type="ECO:0008006" key="7">
    <source>
        <dbReference type="Google" id="ProtNLM"/>
    </source>
</evidence>
<keyword evidence="4" id="KW-0175">Coiled coil</keyword>
<dbReference type="PRINTS" id="PR00320">
    <property type="entry name" value="GPROTEINBRPT"/>
</dbReference>
<evidence type="ECO:0000256" key="2">
    <source>
        <dbReference type="ARBA" id="ARBA00022737"/>
    </source>
</evidence>
<dbReference type="InterPro" id="IPR036322">
    <property type="entry name" value="WD40_repeat_dom_sf"/>
</dbReference>
<evidence type="ECO:0000256" key="3">
    <source>
        <dbReference type="PROSITE-ProRule" id="PRU00221"/>
    </source>
</evidence>
<dbReference type="SMART" id="SM00320">
    <property type="entry name" value="WD40"/>
    <property type="match status" value="7"/>
</dbReference>
<feature type="repeat" description="WD" evidence="3">
    <location>
        <begin position="245"/>
        <end position="286"/>
    </location>
</feature>
<dbReference type="Gene3D" id="2.130.10.10">
    <property type="entry name" value="YVTN repeat-like/Quinoprotein amine dehydrogenase"/>
    <property type="match status" value="2"/>
</dbReference>
<name>A0ABQ8UU22_9EUKA</name>
<dbReference type="InterPro" id="IPR020472">
    <property type="entry name" value="WD40_PAC1"/>
</dbReference>
<gene>
    <name evidence="5" type="ORF">PAPYR_624</name>
</gene>
<dbReference type="PANTHER" id="PTHR19878:SF8">
    <property type="entry name" value="AUTOPHAGY-RELATED 16, ISOFORM F"/>
    <property type="match status" value="1"/>
</dbReference>
<dbReference type="InterPro" id="IPR045160">
    <property type="entry name" value="ATG16"/>
</dbReference>
<reference evidence="5" key="1">
    <citation type="journal article" date="2022" name="bioRxiv">
        <title>Genomics of Preaxostyla Flagellates Illuminates Evolutionary Transitions and the Path Towards Mitochondrial Loss.</title>
        <authorList>
            <person name="Novak L.V.F."/>
            <person name="Treitli S.C."/>
            <person name="Pyrih J."/>
            <person name="Halakuc P."/>
            <person name="Pipaliya S.V."/>
            <person name="Vacek V."/>
            <person name="Brzon O."/>
            <person name="Soukal P."/>
            <person name="Eme L."/>
            <person name="Dacks J.B."/>
            <person name="Karnkowska A."/>
            <person name="Elias M."/>
            <person name="Hampl V."/>
        </authorList>
    </citation>
    <scope>NUCLEOTIDE SEQUENCE</scope>
    <source>
        <strain evidence="5">RCP-MX</strain>
    </source>
</reference>